<sequence>MNHRVVVNRDGQYSIWPSETDLPAGWAAEGPAGSRQECLEWIDTIWTDMRPYRSRLRESLAAALEKASDGQLTAAEVLRADTSFVAMGVTSLTMVRLIDVIETELDVIVDMDHDPRVLEDLGSLVDHIAGQRLSSGTSDGDPASGS</sequence>
<dbReference type="EMBL" id="BOOQ01000013">
    <property type="protein sequence ID" value="GII46028.1"/>
    <property type="molecule type" value="Genomic_DNA"/>
</dbReference>
<keyword evidence="3" id="KW-1185">Reference proteome</keyword>
<dbReference type="Gene3D" id="1.10.1200.10">
    <property type="entry name" value="ACP-like"/>
    <property type="match status" value="1"/>
</dbReference>
<evidence type="ECO:0000313" key="3">
    <source>
        <dbReference type="Proteomes" id="UP000644610"/>
    </source>
</evidence>
<evidence type="ECO:0000313" key="2">
    <source>
        <dbReference type="EMBL" id="GII46028.1"/>
    </source>
</evidence>
<dbReference type="PANTHER" id="PTHR38444">
    <property type="entry name" value="ENTEROBACTIN BIOSYNTHESIS PROTEIN YBDZ"/>
    <property type="match status" value="1"/>
</dbReference>
<dbReference type="Proteomes" id="UP000644610">
    <property type="component" value="Unassembled WGS sequence"/>
</dbReference>
<dbReference type="InterPro" id="IPR037407">
    <property type="entry name" value="MLP_fam"/>
</dbReference>
<dbReference type="Pfam" id="PF00550">
    <property type="entry name" value="PP-binding"/>
    <property type="match status" value="1"/>
</dbReference>
<dbReference type="SMART" id="SM00923">
    <property type="entry name" value="MbtH"/>
    <property type="match status" value="1"/>
</dbReference>
<dbReference type="Gene3D" id="3.90.820.10">
    <property type="entry name" value="Structural Genomics, Unknown Function 30-nov-00 1gh9 Mol_id"/>
    <property type="match status" value="1"/>
</dbReference>
<dbReference type="PROSITE" id="PS50075">
    <property type="entry name" value="CARRIER"/>
    <property type="match status" value="1"/>
</dbReference>
<organism evidence="2 3">
    <name type="scientific">Planotetraspora silvatica</name>
    <dbReference type="NCBI Taxonomy" id="234614"/>
    <lineage>
        <taxon>Bacteria</taxon>
        <taxon>Bacillati</taxon>
        <taxon>Actinomycetota</taxon>
        <taxon>Actinomycetes</taxon>
        <taxon>Streptosporangiales</taxon>
        <taxon>Streptosporangiaceae</taxon>
        <taxon>Planotetraspora</taxon>
    </lineage>
</organism>
<dbReference type="InterPro" id="IPR005153">
    <property type="entry name" value="MbtH-like_dom"/>
</dbReference>
<dbReference type="InterPro" id="IPR036736">
    <property type="entry name" value="ACP-like_sf"/>
</dbReference>
<dbReference type="RefSeq" id="WP_203973543.1">
    <property type="nucleotide sequence ID" value="NZ_BAAAKY010000044.1"/>
</dbReference>
<dbReference type="PANTHER" id="PTHR38444:SF1">
    <property type="entry name" value="ENTEROBACTIN BIOSYNTHESIS PROTEIN YBDZ"/>
    <property type="match status" value="1"/>
</dbReference>
<feature type="domain" description="Carrier" evidence="1">
    <location>
        <begin position="50"/>
        <end position="132"/>
    </location>
</feature>
<name>A0A8J3UIQ7_9ACTN</name>
<dbReference type="AlphaFoldDB" id="A0A8J3UIQ7"/>
<dbReference type="InterPro" id="IPR038020">
    <property type="entry name" value="MbtH-like_sf"/>
</dbReference>
<gene>
    <name evidence="2" type="ORF">Psi02_24520</name>
</gene>
<proteinExistence type="predicted"/>
<dbReference type="InterPro" id="IPR009081">
    <property type="entry name" value="PP-bd_ACP"/>
</dbReference>
<dbReference type="SUPFAM" id="SSF160582">
    <property type="entry name" value="MbtH-like"/>
    <property type="match status" value="1"/>
</dbReference>
<comment type="caution">
    <text evidence="2">The sequence shown here is derived from an EMBL/GenBank/DDBJ whole genome shotgun (WGS) entry which is preliminary data.</text>
</comment>
<evidence type="ECO:0000259" key="1">
    <source>
        <dbReference type="PROSITE" id="PS50075"/>
    </source>
</evidence>
<protein>
    <recommendedName>
        <fullName evidence="1">Carrier domain-containing protein</fullName>
    </recommendedName>
</protein>
<reference evidence="2" key="1">
    <citation type="submission" date="2021-01" db="EMBL/GenBank/DDBJ databases">
        <title>Whole genome shotgun sequence of Planotetraspora silvatica NBRC 100141.</title>
        <authorList>
            <person name="Komaki H."/>
            <person name="Tamura T."/>
        </authorList>
    </citation>
    <scope>NUCLEOTIDE SEQUENCE</scope>
    <source>
        <strain evidence="2">NBRC 100141</strain>
    </source>
</reference>
<dbReference type="GO" id="GO:0005829">
    <property type="term" value="C:cytosol"/>
    <property type="evidence" value="ECO:0007669"/>
    <property type="project" value="TreeGrafter"/>
</dbReference>
<accession>A0A8J3UIQ7</accession>
<dbReference type="GO" id="GO:0019290">
    <property type="term" value="P:siderophore biosynthetic process"/>
    <property type="evidence" value="ECO:0007669"/>
    <property type="project" value="TreeGrafter"/>
</dbReference>
<dbReference type="Pfam" id="PF03621">
    <property type="entry name" value="MbtH"/>
    <property type="match status" value="1"/>
</dbReference>
<dbReference type="SUPFAM" id="SSF47336">
    <property type="entry name" value="ACP-like"/>
    <property type="match status" value="1"/>
</dbReference>